<evidence type="ECO:0000313" key="2">
    <source>
        <dbReference type="Proteomes" id="UP001164776"/>
    </source>
</evidence>
<dbReference type="Proteomes" id="UP001164776">
    <property type="component" value="Unassembled WGS sequence"/>
</dbReference>
<organism evidence="1 2">
    <name type="scientific">Paspalum vaginatum</name>
    <name type="common">seashore paspalum</name>
    <dbReference type="NCBI Taxonomy" id="158149"/>
    <lineage>
        <taxon>Eukaryota</taxon>
        <taxon>Viridiplantae</taxon>
        <taxon>Streptophyta</taxon>
        <taxon>Embryophyta</taxon>
        <taxon>Tracheophyta</taxon>
        <taxon>Spermatophyta</taxon>
        <taxon>Magnoliopsida</taxon>
        <taxon>Liliopsida</taxon>
        <taxon>Poales</taxon>
        <taxon>Poaceae</taxon>
        <taxon>PACMAD clade</taxon>
        <taxon>Panicoideae</taxon>
        <taxon>Andropogonodae</taxon>
        <taxon>Paspaleae</taxon>
        <taxon>Paspalinae</taxon>
        <taxon>Paspalum</taxon>
    </lineage>
</organism>
<proteinExistence type="predicted"/>
<protein>
    <submittedName>
        <fullName evidence="1">Uncharacterized protein</fullName>
    </submittedName>
</protein>
<comment type="caution">
    <text evidence="1">The sequence shown here is derived from an EMBL/GenBank/DDBJ whole genome shotgun (WGS) entry which is preliminary data.</text>
</comment>
<gene>
    <name evidence="1" type="ORF">BS78_K124800</name>
</gene>
<keyword evidence="2" id="KW-1185">Reference proteome</keyword>
<sequence length="50" mass="5364">MSCCSCALCWERSRSSEGVNLGRLLHLQSWPPGFSRDGGTPDQIAKGVAV</sequence>
<dbReference type="EMBL" id="MU630347">
    <property type="protein sequence ID" value="KAJ1254067.1"/>
    <property type="molecule type" value="Genomic_DNA"/>
</dbReference>
<dbReference type="AlphaFoldDB" id="A0A9W8CDS9"/>
<evidence type="ECO:0000313" key="1">
    <source>
        <dbReference type="EMBL" id="KAJ1254067.1"/>
    </source>
</evidence>
<name>A0A9W8CDS9_9POAL</name>
<reference evidence="1 2" key="1">
    <citation type="submission" date="2022-10" db="EMBL/GenBank/DDBJ databases">
        <title>WGS assembly of Paspalum vaginatum 540-79.</title>
        <authorList>
            <person name="Sun G."/>
            <person name="Wase N."/>
            <person name="Shu S."/>
            <person name="Jenkins J."/>
            <person name="Zhou B."/>
            <person name="Torres-Rodriguez J."/>
            <person name="Chen C."/>
            <person name="Sandor L."/>
            <person name="Plott C."/>
            <person name="Yoshinga Y."/>
            <person name="Daum C."/>
            <person name="Qi P."/>
            <person name="Barry K."/>
            <person name="Lipzen A."/>
            <person name="Berry L."/>
            <person name="Pedersen C."/>
            <person name="Gottilla T."/>
            <person name="Foltz A."/>
            <person name="Yu H."/>
            <person name="O'Malley R."/>
            <person name="Zhang C."/>
            <person name="Devos K."/>
            <person name="Sigmon B."/>
            <person name="Yu B."/>
            <person name="Obata T."/>
            <person name="Schmutz J."/>
            <person name="Schnable J."/>
        </authorList>
    </citation>
    <scope>NUCLEOTIDE SEQUENCE [LARGE SCALE GENOMIC DNA]</scope>
    <source>
        <strain evidence="2">cv. 540-79</strain>
    </source>
</reference>
<accession>A0A9W8CDS9</accession>